<protein>
    <submittedName>
        <fullName evidence="2">Uncharacterized protein</fullName>
    </submittedName>
</protein>
<gene>
    <name evidence="2" type="ORF">J2S57_002364</name>
</gene>
<dbReference type="EMBL" id="JAUSQZ010000001">
    <property type="protein sequence ID" value="MDP9826615.1"/>
    <property type="molecule type" value="Genomic_DNA"/>
</dbReference>
<keyword evidence="1" id="KW-1133">Transmembrane helix</keyword>
<organism evidence="2 3">
    <name type="scientific">Kineosporia succinea</name>
    <dbReference type="NCBI Taxonomy" id="84632"/>
    <lineage>
        <taxon>Bacteria</taxon>
        <taxon>Bacillati</taxon>
        <taxon>Actinomycetota</taxon>
        <taxon>Actinomycetes</taxon>
        <taxon>Kineosporiales</taxon>
        <taxon>Kineosporiaceae</taxon>
        <taxon>Kineosporia</taxon>
    </lineage>
</organism>
<reference evidence="2 3" key="1">
    <citation type="submission" date="2023-07" db="EMBL/GenBank/DDBJ databases">
        <title>Sequencing the genomes of 1000 actinobacteria strains.</title>
        <authorList>
            <person name="Klenk H.-P."/>
        </authorList>
    </citation>
    <scope>NUCLEOTIDE SEQUENCE [LARGE SCALE GENOMIC DNA]</scope>
    <source>
        <strain evidence="2 3">DSM 44388</strain>
    </source>
</reference>
<keyword evidence="3" id="KW-1185">Reference proteome</keyword>
<feature type="transmembrane region" description="Helical" evidence="1">
    <location>
        <begin position="7"/>
        <end position="27"/>
    </location>
</feature>
<name>A0ABT9P1Q6_9ACTN</name>
<evidence type="ECO:0000313" key="3">
    <source>
        <dbReference type="Proteomes" id="UP001235712"/>
    </source>
</evidence>
<dbReference type="RefSeq" id="WP_307241595.1">
    <property type="nucleotide sequence ID" value="NZ_JAUSQZ010000001.1"/>
</dbReference>
<keyword evidence="1" id="KW-0472">Membrane</keyword>
<evidence type="ECO:0000256" key="1">
    <source>
        <dbReference type="SAM" id="Phobius"/>
    </source>
</evidence>
<keyword evidence="1" id="KW-0812">Transmembrane</keyword>
<comment type="caution">
    <text evidence="2">The sequence shown here is derived from an EMBL/GenBank/DDBJ whole genome shotgun (WGS) entry which is preliminary data.</text>
</comment>
<sequence>MNAELRRVALVLGAGLVVVAVAGLIFWRSGGLDRLIGGDDSMTVQEAADRYLEQAPAGDGPLASEQGVIYAYSPEDYSNYEATSTLSVLALEAGKSSTHVRFSLSAQEEHQITTSRYTGSGGQGFRTATVTANGQTINGAEWTGPEGGTKDCTCGRAPESVGPAGVEISLLLPALPEAVTEIQLSVPGFVPLTVAVPGR</sequence>
<evidence type="ECO:0000313" key="2">
    <source>
        <dbReference type="EMBL" id="MDP9826615.1"/>
    </source>
</evidence>
<proteinExistence type="predicted"/>
<dbReference type="Proteomes" id="UP001235712">
    <property type="component" value="Unassembled WGS sequence"/>
</dbReference>
<accession>A0ABT9P1Q6</accession>